<organism evidence="1 2">
    <name type="scientific">Melipona quadrifasciata</name>
    <dbReference type="NCBI Taxonomy" id="166423"/>
    <lineage>
        <taxon>Eukaryota</taxon>
        <taxon>Metazoa</taxon>
        <taxon>Ecdysozoa</taxon>
        <taxon>Arthropoda</taxon>
        <taxon>Hexapoda</taxon>
        <taxon>Insecta</taxon>
        <taxon>Pterygota</taxon>
        <taxon>Neoptera</taxon>
        <taxon>Endopterygota</taxon>
        <taxon>Hymenoptera</taxon>
        <taxon>Apocrita</taxon>
        <taxon>Aculeata</taxon>
        <taxon>Apoidea</taxon>
        <taxon>Anthophila</taxon>
        <taxon>Apidae</taxon>
        <taxon>Melipona</taxon>
    </lineage>
</organism>
<evidence type="ECO:0000313" key="2">
    <source>
        <dbReference type="Proteomes" id="UP000053105"/>
    </source>
</evidence>
<gene>
    <name evidence="1" type="ORF">WN51_13078</name>
</gene>
<sequence>MIYYDLDDIVIKKNGNITFLVIDMSQSEQKNLVETIQFTQIRLYYWVHFGYS</sequence>
<proteinExistence type="predicted"/>
<evidence type="ECO:0000313" key="1">
    <source>
        <dbReference type="EMBL" id="KOX74644.1"/>
    </source>
</evidence>
<dbReference type="AlphaFoldDB" id="A0A0N0U5A2"/>
<protein>
    <submittedName>
        <fullName evidence="1">Uncharacterized protein</fullName>
    </submittedName>
</protein>
<name>A0A0N0U5A2_9HYME</name>
<accession>A0A0N0U5A2</accession>
<keyword evidence="2" id="KW-1185">Reference proteome</keyword>
<reference evidence="1 2" key="1">
    <citation type="submission" date="2015-07" db="EMBL/GenBank/DDBJ databases">
        <title>The genome of Melipona quadrifasciata.</title>
        <authorList>
            <person name="Pan H."/>
            <person name="Kapheim K."/>
        </authorList>
    </citation>
    <scope>NUCLEOTIDE SEQUENCE [LARGE SCALE GENOMIC DNA]</scope>
    <source>
        <strain evidence="1">0111107301</strain>
        <tissue evidence="1">Whole body</tissue>
    </source>
</reference>
<dbReference type="Proteomes" id="UP000053105">
    <property type="component" value="Unassembled WGS sequence"/>
</dbReference>
<dbReference type="EMBL" id="KQ435783">
    <property type="protein sequence ID" value="KOX74644.1"/>
    <property type="molecule type" value="Genomic_DNA"/>
</dbReference>